<dbReference type="RefSeq" id="WP_132016311.1">
    <property type="nucleotide sequence ID" value="NZ_SLUN01000035.1"/>
</dbReference>
<organism evidence="5 6">
    <name type="scientific">Hydrogenispora ethanolica</name>
    <dbReference type="NCBI Taxonomy" id="1082276"/>
    <lineage>
        <taxon>Bacteria</taxon>
        <taxon>Bacillati</taxon>
        <taxon>Bacillota</taxon>
        <taxon>Hydrogenispora</taxon>
    </lineage>
</organism>
<dbReference type="OrthoDB" id="9813413at2"/>
<dbReference type="InterPro" id="IPR009057">
    <property type="entry name" value="Homeodomain-like_sf"/>
</dbReference>
<evidence type="ECO:0000256" key="3">
    <source>
        <dbReference type="ARBA" id="ARBA00023163"/>
    </source>
</evidence>
<evidence type="ECO:0000313" key="6">
    <source>
        <dbReference type="Proteomes" id="UP000295008"/>
    </source>
</evidence>
<dbReference type="Proteomes" id="UP000295008">
    <property type="component" value="Unassembled WGS sequence"/>
</dbReference>
<evidence type="ECO:0000256" key="2">
    <source>
        <dbReference type="ARBA" id="ARBA00023125"/>
    </source>
</evidence>
<dbReference type="Gene3D" id="1.10.10.60">
    <property type="entry name" value="Homeodomain-like"/>
    <property type="match status" value="2"/>
</dbReference>
<accession>A0A4R1R6A7</accession>
<dbReference type="SUPFAM" id="SSF46689">
    <property type="entry name" value="Homeodomain-like"/>
    <property type="match status" value="2"/>
</dbReference>
<dbReference type="AlphaFoldDB" id="A0A4R1R6A7"/>
<dbReference type="InterPro" id="IPR018060">
    <property type="entry name" value="HTH_AraC"/>
</dbReference>
<keyword evidence="1" id="KW-0805">Transcription regulation</keyword>
<dbReference type="GO" id="GO:0003700">
    <property type="term" value="F:DNA-binding transcription factor activity"/>
    <property type="evidence" value="ECO:0007669"/>
    <property type="project" value="InterPro"/>
</dbReference>
<feature type="domain" description="HTH araC/xylS-type" evidence="4">
    <location>
        <begin position="189"/>
        <end position="287"/>
    </location>
</feature>
<dbReference type="SMART" id="SM00342">
    <property type="entry name" value="HTH_ARAC"/>
    <property type="match status" value="1"/>
</dbReference>
<keyword evidence="3" id="KW-0804">Transcription</keyword>
<dbReference type="Gene3D" id="2.60.120.280">
    <property type="entry name" value="Regulatory protein AraC"/>
    <property type="match status" value="1"/>
</dbReference>
<dbReference type="SUPFAM" id="SSF51215">
    <property type="entry name" value="Regulatory protein AraC"/>
    <property type="match status" value="1"/>
</dbReference>
<evidence type="ECO:0000256" key="1">
    <source>
        <dbReference type="ARBA" id="ARBA00023015"/>
    </source>
</evidence>
<reference evidence="5 6" key="1">
    <citation type="submission" date="2019-03" db="EMBL/GenBank/DDBJ databases">
        <title>Genomic Encyclopedia of Type Strains, Phase IV (KMG-IV): sequencing the most valuable type-strain genomes for metagenomic binning, comparative biology and taxonomic classification.</title>
        <authorList>
            <person name="Goeker M."/>
        </authorList>
    </citation>
    <scope>NUCLEOTIDE SEQUENCE [LARGE SCALE GENOMIC DNA]</scope>
    <source>
        <strain evidence="5 6">LX-B</strain>
    </source>
</reference>
<dbReference type="InterPro" id="IPR003313">
    <property type="entry name" value="AraC-bd"/>
</dbReference>
<dbReference type="GO" id="GO:0043565">
    <property type="term" value="F:sequence-specific DNA binding"/>
    <property type="evidence" value="ECO:0007669"/>
    <property type="project" value="InterPro"/>
</dbReference>
<dbReference type="EMBL" id="SLUN01000035">
    <property type="protein sequence ID" value="TCL60852.1"/>
    <property type="molecule type" value="Genomic_DNA"/>
</dbReference>
<dbReference type="InterPro" id="IPR037923">
    <property type="entry name" value="HTH-like"/>
</dbReference>
<comment type="caution">
    <text evidence="5">The sequence shown here is derived from an EMBL/GenBank/DDBJ whole genome shotgun (WGS) entry which is preliminary data.</text>
</comment>
<gene>
    <name evidence="5" type="ORF">EDC14_103511</name>
</gene>
<evidence type="ECO:0000259" key="4">
    <source>
        <dbReference type="PROSITE" id="PS01124"/>
    </source>
</evidence>
<dbReference type="Pfam" id="PF12833">
    <property type="entry name" value="HTH_18"/>
    <property type="match status" value="1"/>
</dbReference>
<dbReference type="PANTHER" id="PTHR43280:SF28">
    <property type="entry name" value="HTH-TYPE TRANSCRIPTIONAL ACTIVATOR RHAS"/>
    <property type="match status" value="1"/>
</dbReference>
<keyword evidence="6" id="KW-1185">Reference proteome</keyword>
<proteinExistence type="predicted"/>
<evidence type="ECO:0000313" key="5">
    <source>
        <dbReference type="EMBL" id="TCL60852.1"/>
    </source>
</evidence>
<dbReference type="Pfam" id="PF02311">
    <property type="entry name" value="AraC_binding"/>
    <property type="match status" value="1"/>
</dbReference>
<dbReference type="PROSITE" id="PS01124">
    <property type="entry name" value="HTH_ARAC_FAMILY_2"/>
    <property type="match status" value="1"/>
</dbReference>
<protein>
    <submittedName>
        <fullName evidence="5">AraC family transcriptional regulator</fullName>
    </submittedName>
</protein>
<sequence>MSRYLYKVNDAFLPKSKFILYTPGPSAKRLPFRVTACGHFFATAAYEVEREGLNNCLLILTVSGTGEITYANRKFQAQKGQAFLIDCNGYHHYRTVGDEWEILWVRFDCHPEIDYLHLLNGDSFEMVRFENTSKIEKNIEKILELTQRRESTVDLSLSHLMSSLLTELSLRKQEQSASHLPLSAKTIISDASAFLEAHFAEEIHIGQLARNYFLSQYAFIRLFKKQTGLTPYEYLLKIRITEAKILLERSDRTINEIAGLVGFNNQNNFIRKFKLLVSTTPLRYRNLNR</sequence>
<name>A0A4R1R6A7_HYDET</name>
<dbReference type="PANTHER" id="PTHR43280">
    <property type="entry name" value="ARAC-FAMILY TRANSCRIPTIONAL REGULATOR"/>
    <property type="match status" value="1"/>
</dbReference>
<keyword evidence="2" id="KW-0238">DNA-binding</keyword>